<dbReference type="PANTHER" id="PTHR31030">
    <property type="entry name" value="PLASMA MEMBRANE FUSION PROTEIN PRM1"/>
    <property type="match status" value="1"/>
</dbReference>
<evidence type="ECO:0000256" key="5">
    <source>
        <dbReference type="ARBA" id="ARBA00022692"/>
    </source>
</evidence>
<dbReference type="EMBL" id="PDNA01000008">
    <property type="protein sequence ID" value="PGH27248.1"/>
    <property type="molecule type" value="Genomic_DNA"/>
</dbReference>
<comment type="subcellular location">
    <subcellularLocation>
        <location evidence="2 10">Cell membrane</location>
        <topology evidence="2 10">Multi-pass membrane protein</topology>
    </subcellularLocation>
</comment>
<dbReference type="InterPro" id="IPR026777">
    <property type="entry name" value="PRM1"/>
</dbReference>
<dbReference type="PANTHER" id="PTHR31030:SF1">
    <property type="entry name" value="PLASMA MEMBRANE FUSION PROTEIN PRM1"/>
    <property type="match status" value="1"/>
</dbReference>
<keyword evidence="9" id="KW-0325">Glycoprotein</keyword>
<keyword evidence="8 10" id="KW-0472">Membrane</keyword>
<sequence length="743" mass="81151">MQFSRFLAQSITPALPPYGAHDPQASARAAVPANAVTPYLGLRSRLSQVWINRWTILLLLILARLLISVASLNSDMASAKREALSACTSVESMGSTMASMPHYMSKGVNELTASGIENAVKALKSMLLLTMTGVEEIIVFYINVLTQTYLCLITLVVTGAMKIAVDVLEKATEFLNKALKEVGEGIEKGVEGFENALNGFLGAVNDVTSIFGGDTRERPKIDITDDIKKLSDLKLPDSITEGINKLNASIPTFEDVNNFTNAALRFPFKEVRKLVNESLGVYKFDRDAFPVPQKEKLSFCSENDGINTFFNNLAKFISTAKTIFMVILIIAAIGVCIPMAWREIRSWRAMKERSLLVRKDANDPMDVVYIVSRPYTSTAGLKVSNWFRPGRKQVLVRWIVAYATSAPALFVLSLGLAGLFSCLCQYILLQAVKKEVPKLTNQVSQFADKVVKSLTNASEQWAVSSNRVIDDTNNDINNKVFGWVNTTTGGINNTLNVFVDKTNEVLNITFGGTILYEPAKEVINCLILLKVQGIQKALTWASDNAHITFPRMNKDTFSLGAAESIGGDGSSESESFLANPGDKTQDAISAAVLRVTKSLENGIRVEALISTVVVCIWVFILLCAIVRACMLTYRRDKNRGEGGNDPNPMVIAPTGPDGEGFNNIPLGPVHGNRGFGTDADVVPQYSTNPNAYSAGHRGTPDSEFEYEQKLGFAGHRNDAAVQSDHTRSSSYGQLDYGSDIKRG</sequence>
<protein>
    <recommendedName>
        <fullName evidence="10">Plasma membrane fusion protein PRM1</fullName>
    </recommendedName>
</protein>
<keyword evidence="5 10" id="KW-0812">Transmembrane</keyword>
<keyword evidence="7 10" id="KW-1133">Transmembrane helix</keyword>
<feature type="transmembrane region" description="Helical" evidence="10">
    <location>
        <begin position="607"/>
        <end position="629"/>
    </location>
</feature>
<feature type="transmembrane region" description="Helical" evidence="10">
    <location>
        <begin position="395"/>
        <end position="420"/>
    </location>
</feature>
<evidence type="ECO:0000256" key="4">
    <source>
        <dbReference type="ARBA" id="ARBA00022475"/>
    </source>
</evidence>
<name>A0A2B7Z295_POLH7</name>
<keyword evidence="13" id="KW-1185">Reference proteome</keyword>
<evidence type="ECO:0000256" key="3">
    <source>
        <dbReference type="ARBA" id="ARBA00010780"/>
    </source>
</evidence>
<evidence type="ECO:0000256" key="7">
    <source>
        <dbReference type="ARBA" id="ARBA00022989"/>
    </source>
</evidence>
<evidence type="ECO:0000313" key="12">
    <source>
        <dbReference type="EMBL" id="PGH27248.1"/>
    </source>
</evidence>
<dbReference type="GO" id="GO:0043332">
    <property type="term" value="C:mating projection tip"/>
    <property type="evidence" value="ECO:0007669"/>
    <property type="project" value="UniProtKB-UniRule"/>
</dbReference>
<dbReference type="GO" id="GO:0005886">
    <property type="term" value="C:plasma membrane"/>
    <property type="evidence" value="ECO:0007669"/>
    <property type="project" value="UniProtKB-SubCell"/>
</dbReference>
<keyword evidence="6 10" id="KW-0184">Conjugation</keyword>
<evidence type="ECO:0000313" key="13">
    <source>
        <dbReference type="Proteomes" id="UP000224634"/>
    </source>
</evidence>
<evidence type="ECO:0000256" key="11">
    <source>
        <dbReference type="SAM" id="MobiDB-lite"/>
    </source>
</evidence>
<gene>
    <name evidence="12" type="ORF">AJ80_00958</name>
</gene>
<evidence type="ECO:0000256" key="6">
    <source>
        <dbReference type="ARBA" id="ARBA00022971"/>
    </source>
</evidence>
<evidence type="ECO:0000256" key="8">
    <source>
        <dbReference type="ARBA" id="ARBA00023136"/>
    </source>
</evidence>
<reference evidence="12 13" key="1">
    <citation type="submission" date="2017-10" db="EMBL/GenBank/DDBJ databases">
        <title>Comparative genomics in systemic dimorphic fungi from Ajellomycetaceae.</title>
        <authorList>
            <person name="Munoz J.F."/>
            <person name="Mcewen J.G."/>
            <person name="Clay O.K."/>
            <person name="Cuomo C.A."/>
        </authorList>
    </citation>
    <scope>NUCLEOTIDE SEQUENCE [LARGE SCALE GENOMIC DNA]</scope>
    <source>
        <strain evidence="12 13">UAMH7299</strain>
    </source>
</reference>
<comment type="function">
    <text evidence="1 10">Involved in cell fusion during mating by stabilizing the plasma membrane fusion event.</text>
</comment>
<feature type="transmembrane region" description="Helical" evidence="10">
    <location>
        <begin position="322"/>
        <end position="341"/>
    </location>
</feature>
<comment type="caution">
    <text evidence="12">The sequence shown here is derived from an EMBL/GenBank/DDBJ whole genome shotgun (WGS) entry which is preliminary data.</text>
</comment>
<feature type="transmembrane region" description="Helical" evidence="10">
    <location>
        <begin position="54"/>
        <end position="72"/>
    </location>
</feature>
<dbReference type="GO" id="GO:0032220">
    <property type="term" value="P:plasma membrane fusion involved in cytogamy"/>
    <property type="evidence" value="ECO:0007669"/>
    <property type="project" value="TreeGrafter"/>
</dbReference>
<evidence type="ECO:0000256" key="9">
    <source>
        <dbReference type="ARBA" id="ARBA00023180"/>
    </source>
</evidence>
<dbReference type="AlphaFoldDB" id="A0A2B7Z295"/>
<evidence type="ECO:0000256" key="2">
    <source>
        <dbReference type="ARBA" id="ARBA00004651"/>
    </source>
</evidence>
<accession>A0A2B7Z295</accession>
<comment type="similarity">
    <text evidence="3 10">Belongs to the PRM1 family.</text>
</comment>
<dbReference type="OrthoDB" id="5356111at2759"/>
<comment type="caution">
    <text evidence="10">Lacks conserved residue(s) required for the propagation of feature annotation.</text>
</comment>
<keyword evidence="4 10" id="KW-1003">Cell membrane</keyword>
<organism evidence="12 13">
    <name type="scientific">Polytolypa hystricis (strain UAMH7299)</name>
    <dbReference type="NCBI Taxonomy" id="1447883"/>
    <lineage>
        <taxon>Eukaryota</taxon>
        <taxon>Fungi</taxon>
        <taxon>Dikarya</taxon>
        <taxon>Ascomycota</taxon>
        <taxon>Pezizomycotina</taxon>
        <taxon>Eurotiomycetes</taxon>
        <taxon>Eurotiomycetidae</taxon>
        <taxon>Onygenales</taxon>
        <taxon>Onygenales incertae sedis</taxon>
        <taxon>Polytolypa</taxon>
    </lineage>
</organism>
<dbReference type="STRING" id="1447883.A0A2B7Z295"/>
<evidence type="ECO:0000256" key="1">
    <source>
        <dbReference type="ARBA" id="ARBA00002512"/>
    </source>
</evidence>
<evidence type="ECO:0000256" key="10">
    <source>
        <dbReference type="RuleBase" id="RU366035"/>
    </source>
</evidence>
<dbReference type="Proteomes" id="UP000224634">
    <property type="component" value="Unassembled WGS sequence"/>
</dbReference>
<feature type="region of interest" description="Disordered" evidence="11">
    <location>
        <begin position="715"/>
        <end position="743"/>
    </location>
</feature>
<proteinExistence type="inferred from homology"/>